<dbReference type="PANTHER" id="PTHR28058">
    <property type="entry name" value="37S RIBOSOMAL PROTEIN MRP51, MITOCHONDRIAL"/>
    <property type="match status" value="1"/>
</dbReference>
<dbReference type="PANTHER" id="PTHR28058:SF1">
    <property type="entry name" value="SMALL RIBOSOMAL SUBUNIT PROTEIN BS1M"/>
    <property type="match status" value="1"/>
</dbReference>
<name>A0A109UY07_9SACH</name>
<accession>A0A109UY07</accession>
<dbReference type="GO" id="GO:0070124">
    <property type="term" value="P:mitochondrial translational initiation"/>
    <property type="evidence" value="ECO:0007669"/>
    <property type="project" value="TreeGrafter"/>
</dbReference>
<dbReference type="Pfam" id="PF11709">
    <property type="entry name" value="Mit_ribos_Mrp51"/>
    <property type="match status" value="2"/>
</dbReference>
<gene>
    <name evidence="1" type="ORF">AW171_hschr31459</name>
</gene>
<dbReference type="GeneID" id="28722823"/>
<dbReference type="PIRSF" id="PIRSF018156">
    <property type="entry name" value="MRPL51_fungal"/>
    <property type="match status" value="1"/>
</dbReference>
<dbReference type="GO" id="GO:0005763">
    <property type="term" value="C:mitochondrial small ribosomal subunit"/>
    <property type="evidence" value="ECO:0007669"/>
    <property type="project" value="TreeGrafter"/>
</dbReference>
<evidence type="ECO:0000313" key="2">
    <source>
        <dbReference type="Proteomes" id="UP000243052"/>
    </source>
</evidence>
<keyword evidence="2" id="KW-1185">Reference proteome</keyword>
<dbReference type="InterPro" id="IPR016712">
    <property type="entry name" value="Rbsml_bS1m-like"/>
</dbReference>
<protein>
    <submittedName>
        <fullName evidence="1">HCL533Wp</fullName>
    </submittedName>
</protein>
<dbReference type="EMBL" id="CP014243">
    <property type="protein sequence ID" value="AMD19618.1"/>
    <property type="molecule type" value="Genomic_DNA"/>
</dbReference>
<organism evidence="1 2">
    <name type="scientific">Eremothecium sinecaudum</name>
    <dbReference type="NCBI Taxonomy" id="45286"/>
    <lineage>
        <taxon>Eukaryota</taxon>
        <taxon>Fungi</taxon>
        <taxon>Dikarya</taxon>
        <taxon>Ascomycota</taxon>
        <taxon>Saccharomycotina</taxon>
        <taxon>Saccharomycetes</taxon>
        <taxon>Saccharomycetales</taxon>
        <taxon>Saccharomycetaceae</taxon>
        <taxon>Eremothecium</taxon>
    </lineage>
</organism>
<dbReference type="STRING" id="45286.A0A109UY07"/>
<dbReference type="OrthoDB" id="2735536at2759"/>
<proteinExistence type="predicted"/>
<dbReference type="RefSeq" id="XP_017986614.1">
    <property type="nucleotide sequence ID" value="XM_018131498.1"/>
</dbReference>
<reference evidence="1 2" key="1">
    <citation type="submission" date="2016-01" db="EMBL/GenBank/DDBJ databases">
        <title>Genome sequence of the yeast Holleya sinecauda.</title>
        <authorList>
            <person name="Dietrich F.S."/>
        </authorList>
    </citation>
    <scope>NUCLEOTIDE SEQUENCE [LARGE SCALE GENOMIC DNA]</scope>
    <source>
        <strain evidence="1 2">ATCC 58844</strain>
    </source>
</reference>
<dbReference type="GO" id="GO:0003735">
    <property type="term" value="F:structural constituent of ribosome"/>
    <property type="evidence" value="ECO:0007669"/>
    <property type="project" value="TreeGrafter"/>
</dbReference>
<dbReference type="Proteomes" id="UP000243052">
    <property type="component" value="Chromosome iii"/>
</dbReference>
<evidence type="ECO:0000313" key="1">
    <source>
        <dbReference type="EMBL" id="AMD19618.1"/>
    </source>
</evidence>
<sequence length="355" mass="39758">MEDARTTINSQALAMSSHLSSLLRNSRLSQLYQTDKAILDSVRNLAPTHQVIETKPATQYRQEWGLKSSIPSKIKSRYIVVNKLDTLERFTSFEPVGQYQWNRIRFQEIGVAPSYGHQVPNPLFSGASQNASSDKLSGLLGISEKTSAAKRDMVMKKLAGLYPAYMKWISEKYPEIAKKPHEYRNASYLREFLSQYSFDKPLSGQFKVVGTGGLSYALQGRLRQSPRGVQNKNPATGRVLQLKGMERTAAVGGFVANLNALGRVSRKLDIQHGDYIRAEKYPFFISEAKVGENGKITMEAQLLETNAVRMVDNSIAMPSKKRLYNKSEGQQQKIDPEKSATQAAELLSILTNFAR</sequence>
<dbReference type="AlphaFoldDB" id="A0A109UY07"/>